<evidence type="ECO:0000256" key="1">
    <source>
        <dbReference type="ARBA" id="ARBA00004442"/>
    </source>
</evidence>
<comment type="similarity">
    <text evidence="2">Belongs to the SusD family.</text>
</comment>
<evidence type="ECO:0008006" key="10">
    <source>
        <dbReference type="Google" id="ProtNLM"/>
    </source>
</evidence>
<organism evidence="8 9">
    <name type="scientific">Zunongwangia atlantica 22II14-10F7</name>
    <dbReference type="NCBI Taxonomy" id="1185767"/>
    <lineage>
        <taxon>Bacteria</taxon>
        <taxon>Pseudomonadati</taxon>
        <taxon>Bacteroidota</taxon>
        <taxon>Flavobacteriia</taxon>
        <taxon>Flavobacteriales</taxon>
        <taxon>Flavobacteriaceae</taxon>
        <taxon>Zunongwangia</taxon>
    </lineage>
</organism>
<name>A0A1Y1T0T2_9FLAO</name>
<evidence type="ECO:0000256" key="5">
    <source>
        <dbReference type="ARBA" id="ARBA00023237"/>
    </source>
</evidence>
<keyword evidence="5" id="KW-0998">Cell outer membrane</keyword>
<feature type="domain" description="RagB/SusD" evidence="6">
    <location>
        <begin position="345"/>
        <end position="495"/>
    </location>
</feature>
<evidence type="ECO:0000259" key="6">
    <source>
        <dbReference type="Pfam" id="PF07980"/>
    </source>
</evidence>
<reference evidence="8 9" key="1">
    <citation type="submission" date="2013-04" db="EMBL/GenBank/DDBJ databases">
        <title>Zunongwangia sp. 22II14-10F7 Genome Sequencing.</title>
        <authorList>
            <person name="Lai Q."/>
            <person name="Shao Z."/>
        </authorList>
    </citation>
    <scope>NUCLEOTIDE SEQUENCE [LARGE SCALE GENOMIC DNA]</scope>
    <source>
        <strain evidence="8 9">22II14-10F7</strain>
    </source>
</reference>
<dbReference type="STRING" id="1185767.IIF7_15363"/>
<evidence type="ECO:0000313" key="8">
    <source>
        <dbReference type="EMBL" id="ORL44630.1"/>
    </source>
</evidence>
<feature type="domain" description="SusD-like N-terminal" evidence="7">
    <location>
        <begin position="50"/>
        <end position="234"/>
    </location>
</feature>
<keyword evidence="3" id="KW-0732">Signal</keyword>
<dbReference type="Gene3D" id="1.25.40.390">
    <property type="match status" value="1"/>
</dbReference>
<dbReference type="Pfam" id="PF14322">
    <property type="entry name" value="SusD-like_3"/>
    <property type="match status" value="1"/>
</dbReference>
<dbReference type="InterPro" id="IPR033985">
    <property type="entry name" value="SusD-like_N"/>
</dbReference>
<dbReference type="Pfam" id="PF07980">
    <property type="entry name" value="SusD_RagB"/>
    <property type="match status" value="1"/>
</dbReference>
<dbReference type="AlphaFoldDB" id="A0A1Y1T0T2"/>
<dbReference type="RefSeq" id="WP_084842584.1">
    <property type="nucleotide sequence ID" value="NZ_ARYN01000014.1"/>
</dbReference>
<evidence type="ECO:0000256" key="2">
    <source>
        <dbReference type="ARBA" id="ARBA00006275"/>
    </source>
</evidence>
<proteinExistence type="inferred from homology"/>
<protein>
    <recommendedName>
        <fullName evidence="10">RagB/SusD domain-containing protein</fullName>
    </recommendedName>
</protein>
<dbReference type="OrthoDB" id="630434at2"/>
<evidence type="ECO:0000256" key="3">
    <source>
        <dbReference type="ARBA" id="ARBA00022729"/>
    </source>
</evidence>
<dbReference type="Proteomes" id="UP000192746">
    <property type="component" value="Unassembled WGS sequence"/>
</dbReference>
<evidence type="ECO:0000256" key="4">
    <source>
        <dbReference type="ARBA" id="ARBA00023136"/>
    </source>
</evidence>
<dbReference type="InterPro" id="IPR011990">
    <property type="entry name" value="TPR-like_helical_dom_sf"/>
</dbReference>
<dbReference type="PROSITE" id="PS51257">
    <property type="entry name" value="PROKAR_LIPOPROTEIN"/>
    <property type="match status" value="1"/>
</dbReference>
<accession>A0A1Y1T0T2</accession>
<dbReference type="InterPro" id="IPR012944">
    <property type="entry name" value="SusD_RagB_dom"/>
</dbReference>
<gene>
    <name evidence="8" type="ORF">IIF7_15363</name>
</gene>
<keyword evidence="4" id="KW-0472">Membrane</keyword>
<dbReference type="SUPFAM" id="SSF48452">
    <property type="entry name" value="TPR-like"/>
    <property type="match status" value="1"/>
</dbReference>
<evidence type="ECO:0000313" key="9">
    <source>
        <dbReference type="Proteomes" id="UP000192746"/>
    </source>
</evidence>
<dbReference type="GO" id="GO:0009279">
    <property type="term" value="C:cell outer membrane"/>
    <property type="evidence" value="ECO:0007669"/>
    <property type="project" value="UniProtKB-SubCell"/>
</dbReference>
<evidence type="ECO:0000259" key="7">
    <source>
        <dbReference type="Pfam" id="PF14322"/>
    </source>
</evidence>
<dbReference type="EMBL" id="ARYN01000014">
    <property type="protein sequence ID" value="ORL44630.1"/>
    <property type="molecule type" value="Genomic_DNA"/>
</dbReference>
<comment type="caution">
    <text evidence="8">The sequence shown here is derived from an EMBL/GenBank/DDBJ whole genome shotgun (WGS) entry which is preliminary data.</text>
</comment>
<keyword evidence="9" id="KW-1185">Reference proteome</keyword>
<comment type="subcellular location">
    <subcellularLocation>
        <location evidence="1">Cell outer membrane</location>
    </subcellularLocation>
</comment>
<sequence>MNTLNIKKIFIGLFLSIIFVGCDDLERFPYDAIEQSQSFQTINDAATWNNGLYANLRGVVYGEFMFPTDVQADQLNATLDYGNRNGNPHRWEGFLADDYTLRNLWSAYYSLISDVNVALEGLPTIATNSPEEAAELERYIAEAHLARAFYYHNLVVRYASDYDASSASSDLGVPLMLEFNIAERPARSTVAEVYAQILSDIEAARPALSQVDGEQGAQRFNADVLLALEARVRLYMEDWAGAKAAADQLINSGNYPLIDNEGDFSDMWVNDYDQEVIMQLFVEAPNEMANTNSIYLGYNGATDRFTPDFLPSQWVIDMYEDDDIRKDVYFTTDTIVISGLEYTDLYMVNKYPGNPALFTGANTNYQHAPKVFRVAEMYLISAEAALNTSASDALAPLNALRQARGLAAVNVGGDALVNAVREERARELAFEGFRLDDLRRWDLGFTRRDPQDESALVPGDNYYTKSVEATNPKFIWGIPTNDVIVNSNMVQNPGW</sequence>